<dbReference type="InterPro" id="IPR011257">
    <property type="entry name" value="DNA_glycosylase"/>
</dbReference>
<evidence type="ECO:0000256" key="9">
    <source>
        <dbReference type="PIRSR" id="PIRSR604597-1"/>
    </source>
</evidence>
<keyword evidence="1 9" id="KW-0479">Metal-binding</keyword>
<dbReference type="EC" id="3.2.2.20" evidence="8"/>
<evidence type="ECO:0000313" key="10">
    <source>
        <dbReference type="EMBL" id="CZF82329.1"/>
    </source>
</evidence>
<dbReference type="InterPro" id="IPR004597">
    <property type="entry name" value="Tag"/>
</dbReference>
<organism evidence="10 11">
    <name type="scientific">Grimontia marina</name>
    <dbReference type="NCBI Taxonomy" id="646534"/>
    <lineage>
        <taxon>Bacteria</taxon>
        <taxon>Pseudomonadati</taxon>
        <taxon>Pseudomonadota</taxon>
        <taxon>Gammaproteobacteria</taxon>
        <taxon>Vibrionales</taxon>
        <taxon>Vibrionaceae</taxon>
        <taxon>Grimontia</taxon>
    </lineage>
</organism>
<dbReference type="FunFam" id="1.10.340.30:FF:000009">
    <property type="entry name" value="DNA-3-methyladenine glycosylase I"/>
    <property type="match status" value="1"/>
</dbReference>
<dbReference type="GO" id="GO:0046872">
    <property type="term" value="F:metal ion binding"/>
    <property type="evidence" value="ECO:0007669"/>
    <property type="project" value="UniProtKB-KW"/>
</dbReference>
<dbReference type="RefSeq" id="WP_062709163.1">
    <property type="nucleotide sequence ID" value="NZ_CAWRCI010000017.1"/>
</dbReference>
<dbReference type="Gene3D" id="1.10.340.30">
    <property type="entry name" value="Hypothetical protein, domain 2"/>
    <property type="match status" value="1"/>
</dbReference>
<keyword evidence="10" id="KW-0326">Glycosidase</keyword>
<keyword evidence="5" id="KW-0234">DNA repair</keyword>
<evidence type="ECO:0000313" key="11">
    <source>
        <dbReference type="Proteomes" id="UP000073601"/>
    </source>
</evidence>
<dbReference type="OrthoDB" id="9807664at2"/>
<dbReference type="PANTHER" id="PTHR30037">
    <property type="entry name" value="DNA-3-METHYLADENINE GLYCOSYLASE 1"/>
    <property type="match status" value="1"/>
</dbReference>
<evidence type="ECO:0000256" key="3">
    <source>
        <dbReference type="ARBA" id="ARBA00022801"/>
    </source>
</evidence>
<evidence type="ECO:0000256" key="2">
    <source>
        <dbReference type="ARBA" id="ARBA00022763"/>
    </source>
</evidence>
<evidence type="ECO:0000256" key="7">
    <source>
        <dbReference type="ARBA" id="ARBA00057608"/>
    </source>
</evidence>
<name>A0A128F6A8_9GAMM</name>
<evidence type="ECO:0000256" key="8">
    <source>
        <dbReference type="ARBA" id="ARBA00066766"/>
    </source>
</evidence>
<accession>A0A128F6A8</accession>
<protein>
    <recommendedName>
        <fullName evidence="8">DNA-3-methyladenine glycosylase I</fullName>
        <ecNumber evidence="8">3.2.2.20</ecNumber>
    </recommendedName>
</protein>
<sequence>MERCSWANVSELDQKYHDEEWGVPVHDDQQLFEMLILEGAQAGLSWTTILKKREGYREAFDKFHIETVAAYDEKKIADLLENPAIVRNKLKVNGTVINAKLVLEIQKEFGSFNEYIWQFVGGKPIINHWETLGYVPTSTPESDAMSKALKKKGFKFVGTTICYAYMQATGMVNDHLTGCFRYGVDVGE</sequence>
<feature type="binding site" evidence="9">
    <location>
        <position position="17"/>
    </location>
    <ligand>
        <name>Zn(2+)</name>
        <dbReference type="ChEBI" id="CHEBI:29105"/>
    </ligand>
</feature>
<dbReference type="InterPro" id="IPR052891">
    <property type="entry name" value="DNA-3mA_glycosylase"/>
</dbReference>
<dbReference type="Pfam" id="PF03352">
    <property type="entry name" value="Adenine_glyco"/>
    <property type="match status" value="1"/>
</dbReference>
<dbReference type="EMBL" id="FIZY01000017">
    <property type="protein sequence ID" value="CZF82329.1"/>
    <property type="molecule type" value="Genomic_DNA"/>
</dbReference>
<evidence type="ECO:0000256" key="6">
    <source>
        <dbReference type="ARBA" id="ARBA00052558"/>
    </source>
</evidence>
<dbReference type="Proteomes" id="UP000073601">
    <property type="component" value="Unassembled WGS sequence"/>
</dbReference>
<comment type="catalytic activity">
    <reaction evidence="6">
        <text>Hydrolysis of alkylated DNA, releasing 3-methyladenine.</text>
        <dbReference type="EC" id="3.2.2.20"/>
    </reaction>
</comment>
<dbReference type="GO" id="GO:0008725">
    <property type="term" value="F:DNA-3-methyladenine glycosylase activity"/>
    <property type="evidence" value="ECO:0007669"/>
    <property type="project" value="UniProtKB-EC"/>
</dbReference>
<dbReference type="NCBIfam" id="TIGR00624">
    <property type="entry name" value="tag"/>
    <property type="match status" value="1"/>
</dbReference>
<dbReference type="AlphaFoldDB" id="A0A128F6A8"/>
<dbReference type="GO" id="GO:0006284">
    <property type="term" value="P:base-excision repair"/>
    <property type="evidence" value="ECO:0007669"/>
    <property type="project" value="InterPro"/>
</dbReference>
<dbReference type="InterPro" id="IPR005019">
    <property type="entry name" value="Adenine_glyco"/>
</dbReference>
<dbReference type="PANTHER" id="PTHR30037:SF4">
    <property type="entry name" value="DNA-3-METHYLADENINE GLYCOSYLASE I"/>
    <property type="match status" value="1"/>
</dbReference>
<keyword evidence="2" id="KW-0227">DNA damage</keyword>
<feature type="binding site" evidence="9">
    <location>
        <position position="179"/>
    </location>
    <ligand>
        <name>Zn(2+)</name>
        <dbReference type="ChEBI" id="CHEBI:29105"/>
    </ligand>
</feature>
<proteinExistence type="predicted"/>
<evidence type="ECO:0000256" key="1">
    <source>
        <dbReference type="ARBA" id="ARBA00022723"/>
    </source>
</evidence>
<evidence type="ECO:0000256" key="5">
    <source>
        <dbReference type="ARBA" id="ARBA00023204"/>
    </source>
</evidence>
<keyword evidence="4 9" id="KW-0862">Zinc</keyword>
<feature type="binding site" evidence="9">
    <location>
        <position position="175"/>
    </location>
    <ligand>
        <name>Zn(2+)</name>
        <dbReference type="ChEBI" id="CHEBI:29105"/>
    </ligand>
</feature>
<keyword evidence="3 10" id="KW-0378">Hydrolase</keyword>
<gene>
    <name evidence="10" type="primary">tag</name>
    <name evidence="10" type="ORF">GMA8713_02181</name>
</gene>
<evidence type="ECO:0000256" key="4">
    <source>
        <dbReference type="ARBA" id="ARBA00022833"/>
    </source>
</evidence>
<keyword evidence="11" id="KW-1185">Reference proteome</keyword>
<feature type="binding site" evidence="9">
    <location>
        <position position="4"/>
    </location>
    <ligand>
        <name>Zn(2+)</name>
        <dbReference type="ChEBI" id="CHEBI:29105"/>
    </ligand>
</feature>
<reference evidence="11" key="1">
    <citation type="submission" date="2016-02" db="EMBL/GenBank/DDBJ databases">
        <authorList>
            <person name="Rodrigo-Torres Lidia"/>
            <person name="Arahal R.David."/>
        </authorList>
    </citation>
    <scope>NUCLEOTIDE SEQUENCE [LARGE SCALE GENOMIC DNA]</scope>
    <source>
        <strain evidence="11">CECT 8713</strain>
    </source>
</reference>
<dbReference type="SUPFAM" id="SSF48150">
    <property type="entry name" value="DNA-glycosylase"/>
    <property type="match status" value="1"/>
</dbReference>
<comment type="function">
    <text evidence="7">Hydrolysis of the deoxyribose N-glycosidic bond to excise 3-methyladenine from the damaged DNA polymer formed by alkylation lesions.</text>
</comment>